<feature type="compositionally biased region" description="Acidic residues" evidence="1">
    <location>
        <begin position="261"/>
        <end position="298"/>
    </location>
</feature>
<evidence type="ECO:0000256" key="1">
    <source>
        <dbReference type="SAM" id="MobiDB-lite"/>
    </source>
</evidence>
<name>A0A2Z2HQ32_9EURY</name>
<keyword evidence="3" id="KW-1185">Reference proteome</keyword>
<organism evidence="2 3">
    <name type="scientific">Natrarchaeobaculum aegyptiacum</name>
    <dbReference type="NCBI Taxonomy" id="745377"/>
    <lineage>
        <taxon>Archaea</taxon>
        <taxon>Methanobacteriati</taxon>
        <taxon>Methanobacteriota</taxon>
        <taxon>Stenosarchaea group</taxon>
        <taxon>Halobacteria</taxon>
        <taxon>Halobacteriales</taxon>
        <taxon>Natrialbaceae</taxon>
        <taxon>Natrarchaeobaculum</taxon>
    </lineage>
</organism>
<accession>A0A2Z2HQ32</accession>
<dbReference type="KEGG" id="naj:B1756_05250"/>
<dbReference type="Proteomes" id="UP000250088">
    <property type="component" value="Chromosome"/>
</dbReference>
<reference evidence="3" key="1">
    <citation type="submission" date="2017-02" db="EMBL/GenBank/DDBJ databases">
        <title>Natronthermophilus aegyptiacus gen. nov.,sp. nov., an aerobic, extremely halophilic alkalithermophilic archaeon isolated from the athalassohaline Wadi An Natrun, Egypt.</title>
        <authorList>
            <person name="Zhao B."/>
        </authorList>
    </citation>
    <scope>NUCLEOTIDE SEQUENCE [LARGE SCALE GENOMIC DNA]</scope>
    <source>
        <strain evidence="3">JW/NM-HA 15</strain>
    </source>
</reference>
<protein>
    <submittedName>
        <fullName evidence="2">Uncharacterized protein</fullName>
    </submittedName>
</protein>
<dbReference type="AlphaFoldDB" id="A0A2Z2HQ32"/>
<feature type="region of interest" description="Disordered" evidence="1">
    <location>
        <begin position="251"/>
        <end position="328"/>
    </location>
</feature>
<evidence type="ECO:0000313" key="3">
    <source>
        <dbReference type="Proteomes" id="UP000250088"/>
    </source>
</evidence>
<dbReference type="EMBL" id="CP019893">
    <property type="protein sequence ID" value="ARS89210.1"/>
    <property type="molecule type" value="Genomic_DNA"/>
</dbReference>
<gene>
    <name evidence="2" type="ORF">B1756_05250</name>
</gene>
<feature type="compositionally biased region" description="Acidic residues" evidence="1">
    <location>
        <begin position="306"/>
        <end position="321"/>
    </location>
</feature>
<dbReference type="PROSITE" id="PS51318">
    <property type="entry name" value="TAT"/>
    <property type="match status" value="1"/>
</dbReference>
<evidence type="ECO:0000313" key="2">
    <source>
        <dbReference type="EMBL" id="ARS89210.1"/>
    </source>
</evidence>
<proteinExistence type="predicted"/>
<sequence>MGAETSRREYLHRSAGGIAALAVTGVGVGTAPIGGVAASDDEPAVIDDFDRGDLEPYENIDDEDGVPGNYDVTSTGNVYSGEYALEVGTSASGTGIVSEDGLEYYPKRGDRLEWVQWFEGRHSWGRRYGTRWRVVLVGPDGDAYRVLITGREGHAVELHHLTDVDDDEAVLDEQEVDDWGEYEEQWLRTAFDWDSDGEGRLTVTLTDEDGEEVASLEADHDDGPDEAAAVRYRMTSDIDDFGTVYFDEFVANPDPEKGIDDAETDTQTDDSGSDDASEDDTADSTDGGVADDESDADDADGRSDDTSGDDGETDAGEEDDGIPAPGLLAAVTSLFGGGYLLKRRAETDSSESTPR</sequence>
<dbReference type="InterPro" id="IPR006311">
    <property type="entry name" value="TAT_signal"/>
</dbReference>